<comment type="caution">
    <text evidence="1">The sequence shown here is derived from an EMBL/GenBank/DDBJ whole genome shotgun (WGS) entry which is preliminary data.</text>
</comment>
<proteinExistence type="predicted"/>
<organism evidence="1 2">
    <name type="scientific">Dermacentor silvarum</name>
    <name type="common">Tick</name>
    <dbReference type="NCBI Taxonomy" id="543639"/>
    <lineage>
        <taxon>Eukaryota</taxon>
        <taxon>Metazoa</taxon>
        <taxon>Ecdysozoa</taxon>
        <taxon>Arthropoda</taxon>
        <taxon>Chelicerata</taxon>
        <taxon>Arachnida</taxon>
        <taxon>Acari</taxon>
        <taxon>Parasitiformes</taxon>
        <taxon>Ixodida</taxon>
        <taxon>Ixodoidea</taxon>
        <taxon>Ixodidae</taxon>
        <taxon>Rhipicephalinae</taxon>
        <taxon>Dermacentor</taxon>
    </lineage>
</organism>
<evidence type="ECO:0000313" key="1">
    <source>
        <dbReference type="EMBL" id="KAH7941334.1"/>
    </source>
</evidence>
<protein>
    <submittedName>
        <fullName evidence="1">Uncharacterized protein</fullName>
    </submittedName>
</protein>
<gene>
    <name evidence="1" type="ORF">HPB49_012342</name>
</gene>
<dbReference type="Proteomes" id="UP000821865">
    <property type="component" value="Chromosome 7"/>
</dbReference>
<evidence type="ECO:0000313" key="2">
    <source>
        <dbReference type="Proteomes" id="UP000821865"/>
    </source>
</evidence>
<reference evidence="1" key="1">
    <citation type="submission" date="2020-05" db="EMBL/GenBank/DDBJ databases">
        <title>Large-scale comparative analyses of tick genomes elucidate their genetic diversity and vector capacities.</title>
        <authorList>
            <person name="Jia N."/>
            <person name="Wang J."/>
            <person name="Shi W."/>
            <person name="Du L."/>
            <person name="Sun Y."/>
            <person name="Zhan W."/>
            <person name="Jiang J."/>
            <person name="Wang Q."/>
            <person name="Zhang B."/>
            <person name="Ji P."/>
            <person name="Sakyi L.B."/>
            <person name="Cui X."/>
            <person name="Yuan T."/>
            <person name="Jiang B."/>
            <person name="Yang W."/>
            <person name="Lam T.T.-Y."/>
            <person name="Chang Q."/>
            <person name="Ding S."/>
            <person name="Wang X."/>
            <person name="Zhu J."/>
            <person name="Ruan X."/>
            <person name="Zhao L."/>
            <person name="Wei J."/>
            <person name="Que T."/>
            <person name="Du C."/>
            <person name="Cheng J."/>
            <person name="Dai P."/>
            <person name="Han X."/>
            <person name="Huang E."/>
            <person name="Gao Y."/>
            <person name="Liu J."/>
            <person name="Shao H."/>
            <person name="Ye R."/>
            <person name="Li L."/>
            <person name="Wei W."/>
            <person name="Wang X."/>
            <person name="Wang C."/>
            <person name="Yang T."/>
            <person name="Huo Q."/>
            <person name="Li W."/>
            <person name="Guo W."/>
            <person name="Chen H."/>
            <person name="Zhou L."/>
            <person name="Ni X."/>
            <person name="Tian J."/>
            <person name="Zhou Y."/>
            <person name="Sheng Y."/>
            <person name="Liu T."/>
            <person name="Pan Y."/>
            <person name="Xia L."/>
            <person name="Li J."/>
            <person name="Zhao F."/>
            <person name="Cao W."/>
        </authorList>
    </citation>
    <scope>NUCLEOTIDE SEQUENCE</scope>
    <source>
        <strain evidence="1">Dsil-2018</strain>
    </source>
</reference>
<sequence>MQPENRAQGGHLSPTGECPVQELRTQKPVGGPPMPTELCAVWRRSPSYGPKLSSQATQTLQQVPLLT</sequence>
<keyword evidence="2" id="KW-1185">Reference proteome</keyword>
<dbReference type="EMBL" id="CM023476">
    <property type="protein sequence ID" value="KAH7941334.1"/>
    <property type="molecule type" value="Genomic_DNA"/>
</dbReference>
<name>A0ACB8CF40_DERSI</name>
<accession>A0ACB8CF40</accession>